<keyword evidence="2" id="KW-1133">Transmembrane helix</keyword>
<comment type="caution">
    <text evidence="3">The sequence shown here is derived from an EMBL/GenBank/DDBJ whole genome shotgun (WGS) entry which is preliminary data.</text>
</comment>
<dbReference type="RefSeq" id="WP_231057975.1">
    <property type="nucleotide sequence ID" value="NZ_JAJNOC010000002.1"/>
</dbReference>
<evidence type="ECO:0000313" key="4">
    <source>
        <dbReference type="Proteomes" id="UP001179361"/>
    </source>
</evidence>
<dbReference type="EMBL" id="JAJNOC010000002">
    <property type="protein sequence ID" value="MCD2516670.1"/>
    <property type="molecule type" value="Genomic_DNA"/>
</dbReference>
<proteinExistence type="predicted"/>
<evidence type="ECO:0000313" key="3">
    <source>
        <dbReference type="EMBL" id="MCD2516670.1"/>
    </source>
</evidence>
<name>A0ABS8Q4K8_9BURK</name>
<keyword evidence="2" id="KW-0812">Transmembrane</keyword>
<gene>
    <name evidence="3" type="ORF">LQ564_10165</name>
</gene>
<feature type="transmembrane region" description="Helical" evidence="2">
    <location>
        <begin position="168"/>
        <end position="190"/>
    </location>
</feature>
<accession>A0ABS8Q4K8</accession>
<reference evidence="3" key="1">
    <citation type="submission" date="2021-11" db="EMBL/GenBank/DDBJ databases">
        <title>The complete genome of Massilia sp sp. G4R7.</title>
        <authorList>
            <person name="Liu L."/>
            <person name="Yue J."/>
            <person name="Yuan J."/>
            <person name="Yang F."/>
            <person name="Li L."/>
        </authorList>
    </citation>
    <scope>NUCLEOTIDE SEQUENCE</scope>
    <source>
        <strain evidence="3">G4R7</strain>
    </source>
</reference>
<dbReference type="Proteomes" id="UP001179361">
    <property type="component" value="Unassembled WGS sequence"/>
</dbReference>
<evidence type="ECO:0000256" key="1">
    <source>
        <dbReference type="SAM" id="MobiDB-lite"/>
    </source>
</evidence>
<feature type="region of interest" description="Disordered" evidence="1">
    <location>
        <begin position="277"/>
        <end position="297"/>
    </location>
</feature>
<keyword evidence="2" id="KW-0472">Membrane</keyword>
<organism evidence="3 4">
    <name type="scientific">Massilia phyllostachyos</name>
    <dbReference type="NCBI Taxonomy" id="2898585"/>
    <lineage>
        <taxon>Bacteria</taxon>
        <taxon>Pseudomonadati</taxon>
        <taxon>Pseudomonadota</taxon>
        <taxon>Betaproteobacteria</taxon>
        <taxon>Burkholderiales</taxon>
        <taxon>Oxalobacteraceae</taxon>
        <taxon>Telluria group</taxon>
        <taxon>Massilia</taxon>
    </lineage>
</organism>
<feature type="transmembrane region" description="Helical" evidence="2">
    <location>
        <begin position="197"/>
        <end position="216"/>
    </location>
</feature>
<keyword evidence="4" id="KW-1185">Reference proteome</keyword>
<evidence type="ECO:0000256" key="2">
    <source>
        <dbReference type="SAM" id="Phobius"/>
    </source>
</evidence>
<feature type="transmembrane region" description="Helical" evidence="2">
    <location>
        <begin position="236"/>
        <end position="260"/>
    </location>
</feature>
<sequence>MHSPSLIRTDGAALCLRRFLQPWLLAFCAALAGCSLDAWIGMVASPEEQARARSHVDHLRARDFDAIEGALRADLRTPELRPALEKMAAMVPAGEPRSVQTIGASRNRNAGVSSLTLSFEYEFASGWMLANVTTETRDGAAVVSAFHVVPSTRSLADEHRFDLAGKSALHVAVLAAAVAAVALTLYALYLCVRTKGLAYKALWIVFILFGFGRLAIEWSSGAWGFHLLHLQLLGASYMAPLGAPPVLSASLPVGAIVFLARRWNGALPMKKGAAGGVRQAQVTDDPAGAVRPSPPRD</sequence>
<protein>
    <submittedName>
        <fullName evidence="3">Uncharacterized protein</fullName>
    </submittedName>
</protein>